<evidence type="ECO:0000259" key="1">
    <source>
        <dbReference type="Pfam" id="PF00294"/>
    </source>
</evidence>
<dbReference type="EMBL" id="CP074347">
    <property type="protein sequence ID" value="USV00348.1"/>
    <property type="molecule type" value="Genomic_DNA"/>
</dbReference>
<dbReference type="Pfam" id="PF00294">
    <property type="entry name" value="PfkB"/>
    <property type="match status" value="1"/>
</dbReference>
<dbReference type="RefSeq" id="WP_234586354.1">
    <property type="nucleotide sequence ID" value="NZ_CAMIPG010000007.1"/>
</dbReference>
<dbReference type="InterPro" id="IPR011611">
    <property type="entry name" value="PfkB_dom"/>
</dbReference>
<gene>
    <name evidence="2" type="ORF">KFQ06_20350</name>
</gene>
<sequence>MNELVAVKPILALGSAIGEITPTQQRRIGGSAFNVARTLRRLHAPVINGMPVGNGEWGVAIEAEMDLLGIPVLLRHGLMDNGWRRPNGEYVAGCETQWNKAQLAMLPLTEDTLIYINGEQLAGENGEALREWLTRLPFDQPRLIDIGSHMGLLDEDFFAMLSDSHTLLTLSRDALATLCGADDPLAGAQRFAAAHNLALICRLGRDGVWICDGDSPPLRAGEYPAAAAGDTHSAGLLAGLSAGLPLAQAVELANLRAPAAP</sequence>
<organism evidence="2 3">
    <name type="scientific">Serratia entomophila</name>
    <dbReference type="NCBI Taxonomy" id="42906"/>
    <lineage>
        <taxon>Bacteria</taxon>
        <taxon>Pseudomonadati</taxon>
        <taxon>Pseudomonadota</taxon>
        <taxon>Gammaproteobacteria</taxon>
        <taxon>Enterobacterales</taxon>
        <taxon>Yersiniaceae</taxon>
        <taxon>Serratia</taxon>
    </lineage>
</organism>
<evidence type="ECO:0000313" key="3">
    <source>
        <dbReference type="Proteomes" id="UP001056873"/>
    </source>
</evidence>
<name>A0ABY5CR73_9GAMM</name>
<dbReference type="GeneID" id="75024389"/>
<dbReference type="SUPFAM" id="SSF53613">
    <property type="entry name" value="Ribokinase-like"/>
    <property type="match status" value="1"/>
</dbReference>
<accession>A0ABY5CR73</accession>
<dbReference type="InterPro" id="IPR029056">
    <property type="entry name" value="Ribokinase-like"/>
</dbReference>
<reference evidence="2" key="1">
    <citation type="journal article" date="2022" name="BMC Genomics">
        <title>Genome sequence of the entomopathogenic Serratia entomophila isolate 626 and characterisation of the species specific itaconate degradation pathway.</title>
        <authorList>
            <person name="Vaughan A.L."/>
            <person name="Altermann E."/>
            <person name="Glare T.R."/>
            <person name="Hurst M.R.H."/>
        </authorList>
    </citation>
    <scope>NUCLEOTIDE SEQUENCE</scope>
    <source>
        <strain evidence="2">626</strain>
    </source>
</reference>
<feature type="domain" description="Carbohydrate kinase PfkB" evidence="1">
    <location>
        <begin position="163"/>
        <end position="255"/>
    </location>
</feature>
<keyword evidence="3" id="KW-1185">Reference proteome</keyword>
<protein>
    <submittedName>
        <fullName evidence="2">Ribokinase</fullName>
    </submittedName>
</protein>
<dbReference type="Gene3D" id="3.40.1190.20">
    <property type="match status" value="1"/>
</dbReference>
<dbReference type="Proteomes" id="UP001056873">
    <property type="component" value="Chromosome"/>
</dbReference>
<evidence type="ECO:0000313" key="2">
    <source>
        <dbReference type="EMBL" id="USV00348.1"/>
    </source>
</evidence>
<proteinExistence type="predicted"/>